<proteinExistence type="predicted"/>
<dbReference type="RefSeq" id="WP_316410092.1">
    <property type="nucleotide sequence ID" value="NZ_AP027081.1"/>
</dbReference>
<keyword evidence="7" id="KW-1185">Reference proteome</keyword>
<dbReference type="Proteomes" id="UP001228113">
    <property type="component" value="Chromosome"/>
</dbReference>
<organism evidence="6 7">
    <name type="scientific">Mesoterricola sediminis</name>
    <dbReference type="NCBI Taxonomy" id="2927980"/>
    <lineage>
        <taxon>Bacteria</taxon>
        <taxon>Pseudomonadati</taxon>
        <taxon>Acidobacteriota</taxon>
        <taxon>Holophagae</taxon>
        <taxon>Holophagales</taxon>
        <taxon>Holophagaceae</taxon>
        <taxon>Mesoterricola</taxon>
    </lineage>
</organism>
<dbReference type="Gene3D" id="1.10.10.60">
    <property type="entry name" value="Homeodomain-like"/>
    <property type="match status" value="1"/>
</dbReference>
<gene>
    <name evidence="6" type="ORF">METESE_20490</name>
</gene>
<dbReference type="KEGG" id="msea:METESE_20490"/>
<dbReference type="SUPFAM" id="SSF46689">
    <property type="entry name" value="Homeodomain-like"/>
    <property type="match status" value="2"/>
</dbReference>
<evidence type="ECO:0000256" key="3">
    <source>
        <dbReference type="ARBA" id="ARBA00023163"/>
    </source>
</evidence>
<dbReference type="GO" id="GO:0003700">
    <property type="term" value="F:DNA-binding transcription factor activity"/>
    <property type="evidence" value="ECO:0007669"/>
    <property type="project" value="InterPro"/>
</dbReference>
<name>A0AA48KCH9_9BACT</name>
<dbReference type="SMART" id="SM00342">
    <property type="entry name" value="HTH_ARAC"/>
    <property type="match status" value="1"/>
</dbReference>
<keyword evidence="1" id="KW-0805">Transcription regulation</keyword>
<dbReference type="PANTHER" id="PTHR46796:SF13">
    <property type="entry name" value="HTH-TYPE TRANSCRIPTIONAL ACTIVATOR RHAS"/>
    <property type="match status" value="1"/>
</dbReference>
<dbReference type="EMBL" id="AP027081">
    <property type="protein sequence ID" value="BDU77091.1"/>
    <property type="molecule type" value="Genomic_DNA"/>
</dbReference>
<dbReference type="AlphaFoldDB" id="A0AA48KCH9"/>
<evidence type="ECO:0000256" key="2">
    <source>
        <dbReference type="ARBA" id="ARBA00023125"/>
    </source>
</evidence>
<dbReference type="Pfam" id="PF12852">
    <property type="entry name" value="Cupin_6"/>
    <property type="match status" value="1"/>
</dbReference>
<dbReference type="GO" id="GO:0043565">
    <property type="term" value="F:sequence-specific DNA binding"/>
    <property type="evidence" value="ECO:0007669"/>
    <property type="project" value="InterPro"/>
</dbReference>
<dbReference type="InterPro" id="IPR018060">
    <property type="entry name" value="HTH_AraC"/>
</dbReference>
<feature type="domain" description="HTH araC/xylS-type" evidence="5">
    <location>
        <begin position="200"/>
        <end position="298"/>
    </location>
</feature>
<reference evidence="6" key="1">
    <citation type="journal article" date="2023" name="Int. J. Syst. Evol. Microbiol.">
        <title>Mesoterricola silvestris gen. nov., sp. nov., Mesoterricola sediminis sp. nov., Geothrix oryzae sp. nov., Geothrix edaphica sp. nov., Geothrix rubra sp. nov., and Geothrix limicola sp. nov., six novel members of Acidobacteriota isolated from soils.</title>
        <authorList>
            <person name="Itoh H."/>
            <person name="Sugisawa Y."/>
            <person name="Mise K."/>
            <person name="Xu Z."/>
            <person name="Kuniyasu M."/>
            <person name="Ushijima N."/>
            <person name="Kawano K."/>
            <person name="Kobayashi E."/>
            <person name="Shiratori Y."/>
            <person name="Masuda Y."/>
            <person name="Senoo K."/>
        </authorList>
    </citation>
    <scope>NUCLEOTIDE SEQUENCE</scope>
    <source>
        <strain evidence="6">W786</strain>
    </source>
</reference>
<evidence type="ECO:0000256" key="4">
    <source>
        <dbReference type="SAM" id="MobiDB-lite"/>
    </source>
</evidence>
<evidence type="ECO:0000256" key="1">
    <source>
        <dbReference type="ARBA" id="ARBA00023015"/>
    </source>
</evidence>
<dbReference type="PANTHER" id="PTHR46796">
    <property type="entry name" value="HTH-TYPE TRANSCRIPTIONAL ACTIVATOR RHAS-RELATED"/>
    <property type="match status" value="1"/>
</dbReference>
<sequence>MDPLSSVLTLLKPRSYMAGGLDMGEPWSLAFGRYEGVKFHALVSGACWLAVEGVAAPLRIAAGDGILLPSGRPFRMASDLALPPVEALSVIPQPLNGGIFTYHGGGACLGLGGHVALSGDSAFLLEGLPPVIHLAKASDRAAMRGSLEQMIQELREPRPGSALIAQHLVSVMLVQALRLHLEAGAGGLGWLAGLADPQLRAALGCIHGEPARAWTLPHLAARAGMSRSAFAQRFKAVVGTAPIDYLIRWRMRLAGDRLATSRDTLAEIAAAAGYASESAFAMAFKRVMGCPPRGYGRRRQAEAAARPQALEPPDP</sequence>
<dbReference type="InterPro" id="IPR032783">
    <property type="entry name" value="AraC_lig"/>
</dbReference>
<protein>
    <submittedName>
        <fullName evidence="6">AraC family transcriptional regulator</fullName>
    </submittedName>
</protein>
<evidence type="ECO:0000259" key="5">
    <source>
        <dbReference type="PROSITE" id="PS01124"/>
    </source>
</evidence>
<dbReference type="PROSITE" id="PS01124">
    <property type="entry name" value="HTH_ARAC_FAMILY_2"/>
    <property type="match status" value="1"/>
</dbReference>
<evidence type="ECO:0000313" key="6">
    <source>
        <dbReference type="EMBL" id="BDU77091.1"/>
    </source>
</evidence>
<keyword evidence="2" id="KW-0238">DNA-binding</keyword>
<dbReference type="InterPro" id="IPR009057">
    <property type="entry name" value="Homeodomain-like_sf"/>
</dbReference>
<feature type="region of interest" description="Disordered" evidence="4">
    <location>
        <begin position="295"/>
        <end position="315"/>
    </location>
</feature>
<evidence type="ECO:0000313" key="7">
    <source>
        <dbReference type="Proteomes" id="UP001228113"/>
    </source>
</evidence>
<keyword evidence="3" id="KW-0804">Transcription</keyword>
<dbReference type="InterPro" id="IPR050204">
    <property type="entry name" value="AraC_XylS_family_regulators"/>
</dbReference>
<accession>A0AA48KCH9</accession>
<dbReference type="Pfam" id="PF12833">
    <property type="entry name" value="HTH_18"/>
    <property type="match status" value="1"/>
</dbReference>